<evidence type="ECO:0000313" key="4">
    <source>
        <dbReference type="Proteomes" id="UP000076738"/>
    </source>
</evidence>
<dbReference type="OrthoDB" id="30289at2759"/>
<dbReference type="SUPFAM" id="SSF46938">
    <property type="entry name" value="CRAL/TRIO N-terminal domain"/>
    <property type="match status" value="1"/>
</dbReference>
<dbReference type="Pfam" id="PF00650">
    <property type="entry name" value="CRAL_TRIO"/>
    <property type="match status" value="1"/>
</dbReference>
<feature type="compositionally biased region" description="Basic residues" evidence="1">
    <location>
        <begin position="11"/>
        <end position="23"/>
    </location>
</feature>
<dbReference type="Gene3D" id="1.10.8.20">
    <property type="entry name" value="N-terminal domain of phosphatidylinositol transfer protein sec14p"/>
    <property type="match status" value="1"/>
</dbReference>
<reference evidence="3 4" key="1">
    <citation type="journal article" date="2016" name="Mol. Biol. Evol.">
        <title>Comparative Genomics of Early-Diverging Mushroom-Forming Fungi Provides Insights into the Origins of Lignocellulose Decay Capabilities.</title>
        <authorList>
            <person name="Nagy L.G."/>
            <person name="Riley R."/>
            <person name="Tritt A."/>
            <person name="Adam C."/>
            <person name="Daum C."/>
            <person name="Floudas D."/>
            <person name="Sun H."/>
            <person name="Yadav J.S."/>
            <person name="Pangilinan J."/>
            <person name="Larsson K.H."/>
            <person name="Matsuura K."/>
            <person name="Barry K."/>
            <person name="Labutti K."/>
            <person name="Kuo R."/>
            <person name="Ohm R.A."/>
            <person name="Bhattacharya S.S."/>
            <person name="Shirouzu T."/>
            <person name="Yoshinaga Y."/>
            <person name="Martin F.M."/>
            <person name="Grigoriev I.V."/>
            <person name="Hibbett D.S."/>
        </authorList>
    </citation>
    <scope>NUCLEOTIDE SEQUENCE [LARGE SCALE GENOMIC DNA]</scope>
    <source>
        <strain evidence="3 4">TUFC12733</strain>
    </source>
</reference>
<evidence type="ECO:0000256" key="1">
    <source>
        <dbReference type="SAM" id="MobiDB-lite"/>
    </source>
</evidence>
<dbReference type="InterPro" id="IPR001251">
    <property type="entry name" value="CRAL-TRIO_dom"/>
</dbReference>
<dbReference type="PANTHER" id="PTHR45657:SF3">
    <property type="entry name" value="TRANSPORTER, PUTATIVE (AFU_ORTHOLOGUE AFUA_5G09260)-RELATED"/>
    <property type="match status" value="1"/>
</dbReference>
<dbReference type="Pfam" id="PF03765">
    <property type="entry name" value="CRAL_TRIO_N"/>
    <property type="match status" value="1"/>
</dbReference>
<dbReference type="InterPro" id="IPR036865">
    <property type="entry name" value="CRAL-TRIO_dom_sf"/>
</dbReference>
<proteinExistence type="predicted"/>
<dbReference type="SMART" id="SM00516">
    <property type="entry name" value="SEC14"/>
    <property type="match status" value="1"/>
</dbReference>
<name>A0A167IEN8_CALVF</name>
<sequence>MPAEPLPPSPHHPHGHHHRRLSHGARGNPFVLTLSERQQAALAEFKAVLQARGAYVPPGAKGEPASVDDLMLVRFLKARRWEPPAAATQFLATVAWREKHGVDLLFREEVGPEEYEQWKQLYPKWTGRRDKHGNPLYVYKLSVLTSAALKELGKVPEEVRYRRIVALYELLHNLAFPLCLSVPIRPPSSSSPLTAPPPPPAPLPPNSIRLIQNTTIIDFSSTSLGSMFSFRHHLAQASTLAQANHPETLGSIYVVGAPGWWSTVWGWIRNWFDEQTRAKVHILPYGSAELLEIVPRENLPKAYGGDLEWVYEDDPAWDTD</sequence>
<organism evidence="3 4">
    <name type="scientific">Calocera viscosa (strain TUFC12733)</name>
    <dbReference type="NCBI Taxonomy" id="1330018"/>
    <lineage>
        <taxon>Eukaryota</taxon>
        <taxon>Fungi</taxon>
        <taxon>Dikarya</taxon>
        <taxon>Basidiomycota</taxon>
        <taxon>Agaricomycotina</taxon>
        <taxon>Dacrymycetes</taxon>
        <taxon>Dacrymycetales</taxon>
        <taxon>Dacrymycetaceae</taxon>
        <taxon>Calocera</taxon>
    </lineage>
</organism>
<dbReference type="EMBL" id="KV417309">
    <property type="protein sequence ID" value="KZO92574.1"/>
    <property type="molecule type" value="Genomic_DNA"/>
</dbReference>
<dbReference type="AlphaFoldDB" id="A0A167IEN8"/>
<dbReference type="CDD" id="cd00170">
    <property type="entry name" value="SEC14"/>
    <property type="match status" value="1"/>
</dbReference>
<dbReference type="InterPro" id="IPR011074">
    <property type="entry name" value="CRAL/TRIO_N_dom"/>
</dbReference>
<feature type="compositionally biased region" description="Pro residues" evidence="1">
    <location>
        <begin position="1"/>
        <end position="10"/>
    </location>
</feature>
<dbReference type="InterPro" id="IPR051026">
    <property type="entry name" value="PI/PC_transfer"/>
</dbReference>
<dbReference type="Proteomes" id="UP000076738">
    <property type="component" value="Unassembled WGS sequence"/>
</dbReference>
<dbReference type="PANTHER" id="PTHR45657">
    <property type="entry name" value="CRAL-TRIO DOMAIN-CONTAINING PROTEIN YKL091C-RELATED"/>
    <property type="match status" value="1"/>
</dbReference>
<protein>
    <submittedName>
        <fullName evidence="3">CRAL/TRIO domain-containing protein</fullName>
    </submittedName>
</protein>
<dbReference type="InterPro" id="IPR036273">
    <property type="entry name" value="CRAL/TRIO_N_dom_sf"/>
</dbReference>
<evidence type="ECO:0000313" key="3">
    <source>
        <dbReference type="EMBL" id="KZO92574.1"/>
    </source>
</evidence>
<feature type="domain" description="CRAL-TRIO" evidence="2">
    <location>
        <begin position="114"/>
        <end position="311"/>
    </location>
</feature>
<dbReference type="Gene3D" id="3.40.525.10">
    <property type="entry name" value="CRAL-TRIO lipid binding domain"/>
    <property type="match status" value="1"/>
</dbReference>
<feature type="region of interest" description="Disordered" evidence="1">
    <location>
        <begin position="1"/>
        <end position="24"/>
    </location>
</feature>
<accession>A0A167IEN8</accession>
<dbReference type="SMART" id="SM01100">
    <property type="entry name" value="CRAL_TRIO_N"/>
    <property type="match status" value="1"/>
</dbReference>
<evidence type="ECO:0000259" key="2">
    <source>
        <dbReference type="PROSITE" id="PS50191"/>
    </source>
</evidence>
<keyword evidence="4" id="KW-1185">Reference proteome</keyword>
<dbReference type="PROSITE" id="PS50191">
    <property type="entry name" value="CRAL_TRIO"/>
    <property type="match status" value="1"/>
</dbReference>
<dbReference type="SUPFAM" id="SSF52087">
    <property type="entry name" value="CRAL/TRIO domain"/>
    <property type="match status" value="1"/>
</dbReference>
<feature type="non-terminal residue" evidence="3">
    <location>
        <position position="320"/>
    </location>
</feature>
<gene>
    <name evidence="3" type="ORF">CALVIDRAFT_487258</name>
</gene>
<dbReference type="STRING" id="1330018.A0A167IEN8"/>